<gene>
    <name evidence="3" type="ORF">BE08_06605</name>
</gene>
<dbReference type="EMBL" id="JELY01000468">
    <property type="protein sequence ID" value="KYF59266.1"/>
    <property type="molecule type" value="Genomic_DNA"/>
</dbReference>
<dbReference type="InterPro" id="IPR017792">
    <property type="entry name" value="UAAP1"/>
</dbReference>
<dbReference type="AlphaFoldDB" id="A0A150PUV7"/>
<accession>A0A150PUV7</accession>
<comment type="caution">
    <text evidence="3">The sequence shown here is derived from an EMBL/GenBank/DDBJ whole genome shotgun (WGS) entry which is preliminary data.</text>
</comment>
<name>A0A150PUV7_SORCE</name>
<reference evidence="3 4" key="1">
    <citation type="submission" date="2014-02" db="EMBL/GenBank/DDBJ databases">
        <title>The small core and large imbalanced accessory genome model reveals a collaborative survival strategy of Sorangium cellulosum strains in nature.</title>
        <authorList>
            <person name="Han K."/>
            <person name="Peng R."/>
            <person name="Blom J."/>
            <person name="Li Y.-Z."/>
        </authorList>
    </citation>
    <scope>NUCLEOTIDE SEQUENCE [LARGE SCALE GENOMIC DNA]</scope>
    <source>
        <strain evidence="3 4">So0157-25</strain>
    </source>
</reference>
<feature type="compositionally biased region" description="Low complexity" evidence="1">
    <location>
        <begin position="1"/>
        <end position="11"/>
    </location>
</feature>
<evidence type="ECO:0000313" key="3">
    <source>
        <dbReference type="EMBL" id="KYF59266.1"/>
    </source>
</evidence>
<dbReference type="PANTHER" id="PTHR31527">
    <property type="entry name" value="RE64534P"/>
    <property type="match status" value="1"/>
</dbReference>
<evidence type="ECO:0000259" key="2">
    <source>
        <dbReference type="Pfam" id="PF09347"/>
    </source>
</evidence>
<dbReference type="NCBIfam" id="TIGR03425">
    <property type="entry name" value="urea_degr_2"/>
    <property type="match status" value="1"/>
</dbReference>
<protein>
    <submittedName>
        <fullName evidence="3">Urea carboxylase</fullName>
    </submittedName>
</protein>
<feature type="region of interest" description="Disordered" evidence="1">
    <location>
        <begin position="1"/>
        <end position="40"/>
    </location>
</feature>
<evidence type="ECO:0000313" key="4">
    <source>
        <dbReference type="Proteomes" id="UP000075420"/>
    </source>
</evidence>
<evidence type="ECO:0000256" key="1">
    <source>
        <dbReference type="SAM" id="MobiDB-lite"/>
    </source>
</evidence>
<proteinExistence type="predicted"/>
<sequence>MSETATTYAARAHARAQEGSVVETQPTVPSTSISDPPPGVEARDVLWDETLGAGGYAARTLPAGSRLRIVDVEGDTCVALVLHRADRPIERLCLPDTVKLQWQAYPGPGYLLLSDMGRVLASLVEDTAGRHDTFCGTSLPGEIAARHGSDAHGGALRSGRERLLLALAKRGLAERDLPTPVNLFKGVRIEADGAITFLPDASRPGAHVLLRAEQDVLASVAVVPHRLDPRPEYRAGKVRLTAWRGRPAADDDPVRNATPEARRAFENTAEELALGLRNGGAR</sequence>
<dbReference type="InterPro" id="IPR018959">
    <property type="entry name" value="DUF1989"/>
</dbReference>
<dbReference type="PANTHER" id="PTHR31527:SF0">
    <property type="entry name" value="RE64534P"/>
    <property type="match status" value="1"/>
</dbReference>
<feature type="compositionally biased region" description="Polar residues" evidence="1">
    <location>
        <begin position="22"/>
        <end position="34"/>
    </location>
</feature>
<feature type="domain" description="DUF1989" evidence="2">
    <location>
        <begin position="49"/>
        <end position="217"/>
    </location>
</feature>
<organism evidence="3 4">
    <name type="scientific">Sorangium cellulosum</name>
    <name type="common">Polyangium cellulosum</name>
    <dbReference type="NCBI Taxonomy" id="56"/>
    <lineage>
        <taxon>Bacteria</taxon>
        <taxon>Pseudomonadati</taxon>
        <taxon>Myxococcota</taxon>
        <taxon>Polyangia</taxon>
        <taxon>Polyangiales</taxon>
        <taxon>Polyangiaceae</taxon>
        <taxon>Sorangium</taxon>
    </lineage>
</organism>
<dbReference type="Pfam" id="PF09347">
    <property type="entry name" value="DUF1989"/>
    <property type="match status" value="1"/>
</dbReference>
<dbReference type="Proteomes" id="UP000075420">
    <property type="component" value="Unassembled WGS sequence"/>
</dbReference>